<proteinExistence type="predicted"/>
<organism evidence="1 2">
    <name type="scientific">Fusarium avenaceum</name>
    <dbReference type="NCBI Taxonomy" id="40199"/>
    <lineage>
        <taxon>Eukaryota</taxon>
        <taxon>Fungi</taxon>
        <taxon>Dikarya</taxon>
        <taxon>Ascomycota</taxon>
        <taxon>Pezizomycotina</taxon>
        <taxon>Sordariomycetes</taxon>
        <taxon>Hypocreomycetidae</taxon>
        <taxon>Hypocreales</taxon>
        <taxon>Nectriaceae</taxon>
        <taxon>Fusarium</taxon>
        <taxon>Fusarium tricinctum species complex</taxon>
    </lineage>
</organism>
<gene>
    <name evidence="1" type="ORF">KAF25_006319</name>
</gene>
<accession>A0A9P7KVZ9</accession>
<dbReference type="PANTHER" id="PTHR28037:SF1">
    <property type="entry name" value="ALCOHOL O-ACETYLTRANSFERASE 1-RELATED"/>
    <property type="match status" value="1"/>
</dbReference>
<reference evidence="1" key="1">
    <citation type="submission" date="2021-04" db="EMBL/GenBank/DDBJ databases">
        <title>Draft genome of Fusarium avenaceum strain F156N33, isolated from an atmospheric sample in Virginia.</title>
        <authorList>
            <person name="Yang S."/>
            <person name="Vinatzer B.A."/>
            <person name="Coleman J."/>
        </authorList>
    </citation>
    <scope>NUCLEOTIDE SEQUENCE</scope>
    <source>
        <strain evidence="1">F156N33</strain>
    </source>
</reference>
<dbReference type="InterPro" id="IPR052058">
    <property type="entry name" value="Alcohol_O-acetyltransferase"/>
</dbReference>
<dbReference type="Proteomes" id="UP000782241">
    <property type="component" value="Unassembled WGS sequence"/>
</dbReference>
<dbReference type="Pfam" id="PF07247">
    <property type="entry name" value="AATase"/>
    <property type="match status" value="1"/>
</dbReference>
<dbReference type="SUPFAM" id="SSF52777">
    <property type="entry name" value="CoA-dependent acyltransferases"/>
    <property type="match status" value="1"/>
</dbReference>
<dbReference type="EMBL" id="JAGPUO010000003">
    <property type="protein sequence ID" value="KAG5663734.1"/>
    <property type="molecule type" value="Genomic_DNA"/>
</dbReference>
<keyword evidence="2" id="KW-1185">Reference proteome</keyword>
<sequence>MLYGLFNHFNIKLINFVDQMAPRQEPKVIRPMSNMELYHSALHTLRHSCGTSVVCRYGLPKHLAFESVRDIFHRAMTLTVVEHPMLQVGILNEDSAVPSWIELDSLDLSTHISWQEIKVSDNYDSCLRESIRSQLDTWFTDVETKPGWRVSILWPEGKPQSLDVIFCWNHTNFDGVGGKILHQSLLRNLNDPRVLQELPNLKGNTLQLESVSDRFPPPPEKLIKIPISWGFALSTVWKELRPPFLVSSDPTQANWAPIKEEPYRTEFRTFSIEDATVKKVIEKCRVHKTTITGLLHALPLASLALQLAEGKKHCKEEAKSMYAISALDTRRFMPDRSEAYPWHVPSTTMDNQMTLCDHLFDENLVADIRSRCKGVSSDENIMTQLEDIIWSAAVQTRQDIQNKLDKGMNNDPLGLMGLVKDWRAQKKQQLKKPRVGTWGVSNLGTMDGDVEGSGWKVERAVFQLSCEVTSPVFHISSISVKGREMCVDVSWQEGVVDAEIGDKLAADMEAWLRFLGVGGKE</sequence>
<evidence type="ECO:0000313" key="2">
    <source>
        <dbReference type="Proteomes" id="UP000782241"/>
    </source>
</evidence>
<dbReference type="InterPro" id="IPR010828">
    <property type="entry name" value="Atf2/Sli1-like"/>
</dbReference>
<dbReference type="PANTHER" id="PTHR28037">
    <property type="entry name" value="ALCOHOL O-ACETYLTRANSFERASE 1-RELATED"/>
    <property type="match status" value="1"/>
</dbReference>
<protein>
    <recommendedName>
        <fullName evidence="3">Alcohol acetyltransferase FCK4</fullName>
    </recommendedName>
</protein>
<dbReference type="AlphaFoldDB" id="A0A9P7KVZ9"/>
<name>A0A9P7KVZ9_9HYPO</name>
<dbReference type="GO" id="GO:0008080">
    <property type="term" value="F:N-acetyltransferase activity"/>
    <property type="evidence" value="ECO:0007669"/>
    <property type="project" value="TreeGrafter"/>
</dbReference>
<comment type="caution">
    <text evidence="1">The sequence shown here is derived from an EMBL/GenBank/DDBJ whole genome shotgun (WGS) entry which is preliminary data.</text>
</comment>
<evidence type="ECO:0008006" key="3">
    <source>
        <dbReference type="Google" id="ProtNLM"/>
    </source>
</evidence>
<evidence type="ECO:0000313" key="1">
    <source>
        <dbReference type="EMBL" id="KAG5663734.1"/>
    </source>
</evidence>